<keyword evidence="5 6" id="KW-0812">Transmembrane</keyword>
<dbReference type="Pfam" id="PF00106">
    <property type="entry name" value="adh_short"/>
    <property type="match status" value="1"/>
</dbReference>
<comment type="similarity">
    <text evidence="1">Belongs to the short-chain dehydrogenases/reductases (SDR) family.</text>
</comment>
<keyword evidence="3" id="KW-0560">Oxidoreductase</keyword>
<evidence type="ECO:0000256" key="2">
    <source>
        <dbReference type="ARBA" id="ARBA00022857"/>
    </source>
</evidence>
<dbReference type="GO" id="GO:0005829">
    <property type="term" value="C:cytosol"/>
    <property type="evidence" value="ECO:0007669"/>
    <property type="project" value="TreeGrafter"/>
</dbReference>
<feature type="compositionally biased region" description="Basic and acidic residues" evidence="4">
    <location>
        <begin position="422"/>
        <end position="490"/>
    </location>
</feature>
<keyword evidence="5" id="KW-0472">Membrane</keyword>
<feature type="region of interest" description="Disordered" evidence="4">
    <location>
        <begin position="399"/>
        <end position="490"/>
    </location>
</feature>
<dbReference type="AlphaFoldDB" id="A0AAW2YMM4"/>
<dbReference type="Gene3D" id="3.40.50.720">
    <property type="entry name" value="NAD(P)-binding Rossmann-like Domain"/>
    <property type="match status" value="1"/>
</dbReference>
<dbReference type="SUPFAM" id="SSF51735">
    <property type="entry name" value="NAD(P)-binding Rossmann-fold domains"/>
    <property type="match status" value="1"/>
</dbReference>
<accession>A0AAW2YMM4</accession>
<gene>
    <name evidence="6" type="ORF">AKO1_002077</name>
</gene>
<sequence>MKAIHDTIAPKLEATLEQISKKDERALSKIQVLLAFFQKHSVTDLLVAAMKTILIFIFAPIIIGWYTILFVISQFNTSIFGKPRKDLSYKTILITGAATGLGRALALQYASPGTLIIIQDDKQVEKELNDLATSLQHRGSKTEVGIINSNDKQAISNWIVDMTKKHGVINMFVSNSHYTDGGSYAEKVSDVNVAGAFEMLHPVLEETKKVSPKVTQQIVVVTTPTALLKTLKSGFTGLSFKELMFFGSELRARVNTTHGIRVNVILPGFISMHGYKRSFVEKLIGITDREAVGIIQTRLLWDVPFISLANSAYLFSWFAGLLPLPVMDLAQMYINRSPVAGAIQDVMIDASKNENKKVKKPQPKQIQTAAHPHHEHHELTQEEQDKILNETSMMRTTITSTPRPELLPLENFGVPATYKPKPTVEKKHVEQPKKEVKKPQQQEPVKKQEKVTKHEEPKPKVEQPKPVEKKTSVAAEPKKPSLPVKVDEHKPSLPVKVDEHKPSLPVKVEEQPPTKEQLLLKTLTEEERLVVEADKAVITDMYKLPANARLTLLTHQEEEIKNQKIVLPPVESNDNILIQDGVLIADESPEVADEIVHDAMDKEIELLKTCTVEELEQIRLDKESIFKKYSLPSNARVVLVDLIDEDQ</sequence>
<evidence type="ECO:0000256" key="3">
    <source>
        <dbReference type="ARBA" id="ARBA00023002"/>
    </source>
</evidence>
<evidence type="ECO:0000313" key="6">
    <source>
        <dbReference type="EMBL" id="KAL0478751.1"/>
    </source>
</evidence>
<dbReference type="PANTHER" id="PTHR43391">
    <property type="entry name" value="RETINOL DEHYDROGENASE-RELATED"/>
    <property type="match status" value="1"/>
</dbReference>
<evidence type="ECO:0000256" key="1">
    <source>
        <dbReference type="ARBA" id="ARBA00006484"/>
    </source>
</evidence>
<reference evidence="6 7" key="1">
    <citation type="submission" date="2024-03" db="EMBL/GenBank/DDBJ databases">
        <title>The Acrasis kona genome and developmental transcriptomes reveal deep origins of eukaryotic multicellular pathways.</title>
        <authorList>
            <person name="Sheikh S."/>
            <person name="Fu C.-J."/>
            <person name="Brown M.W."/>
            <person name="Baldauf S.L."/>
        </authorList>
    </citation>
    <scope>NUCLEOTIDE SEQUENCE [LARGE SCALE GENOMIC DNA]</scope>
    <source>
        <strain evidence="6 7">ATCC MYA-3509</strain>
    </source>
</reference>
<dbReference type="InterPro" id="IPR002347">
    <property type="entry name" value="SDR_fam"/>
</dbReference>
<evidence type="ECO:0000256" key="5">
    <source>
        <dbReference type="SAM" id="Phobius"/>
    </source>
</evidence>
<protein>
    <submittedName>
        <fullName evidence="6">2 TM domain-containing transmembrane protein</fullName>
    </submittedName>
</protein>
<evidence type="ECO:0000256" key="4">
    <source>
        <dbReference type="SAM" id="MobiDB-lite"/>
    </source>
</evidence>
<feature type="transmembrane region" description="Helical" evidence="5">
    <location>
        <begin position="53"/>
        <end position="72"/>
    </location>
</feature>
<proteinExistence type="inferred from homology"/>
<keyword evidence="7" id="KW-1185">Reference proteome</keyword>
<dbReference type="PANTHER" id="PTHR43391:SF14">
    <property type="entry name" value="DEHYDROGENASE_REDUCTASE SDR FAMILY PROTEIN 7-LIKE"/>
    <property type="match status" value="1"/>
</dbReference>
<keyword evidence="2" id="KW-0521">NADP</keyword>
<comment type="caution">
    <text evidence="6">The sequence shown here is derived from an EMBL/GenBank/DDBJ whole genome shotgun (WGS) entry which is preliminary data.</text>
</comment>
<name>A0AAW2YMM4_9EUKA</name>
<keyword evidence="5" id="KW-1133">Transmembrane helix</keyword>
<dbReference type="Proteomes" id="UP001431209">
    <property type="component" value="Unassembled WGS sequence"/>
</dbReference>
<evidence type="ECO:0000313" key="7">
    <source>
        <dbReference type="Proteomes" id="UP001431209"/>
    </source>
</evidence>
<organism evidence="6 7">
    <name type="scientific">Acrasis kona</name>
    <dbReference type="NCBI Taxonomy" id="1008807"/>
    <lineage>
        <taxon>Eukaryota</taxon>
        <taxon>Discoba</taxon>
        <taxon>Heterolobosea</taxon>
        <taxon>Tetramitia</taxon>
        <taxon>Eutetramitia</taxon>
        <taxon>Acrasidae</taxon>
        <taxon>Acrasis</taxon>
    </lineage>
</organism>
<dbReference type="InterPro" id="IPR036291">
    <property type="entry name" value="NAD(P)-bd_dom_sf"/>
</dbReference>
<feature type="region of interest" description="Disordered" evidence="4">
    <location>
        <begin position="354"/>
        <end position="381"/>
    </location>
</feature>
<dbReference type="EMBL" id="JAOPGA020000465">
    <property type="protein sequence ID" value="KAL0478751.1"/>
    <property type="molecule type" value="Genomic_DNA"/>
</dbReference>
<dbReference type="GO" id="GO:0016491">
    <property type="term" value="F:oxidoreductase activity"/>
    <property type="evidence" value="ECO:0007669"/>
    <property type="project" value="UniProtKB-KW"/>
</dbReference>
<dbReference type="PRINTS" id="PR00081">
    <property type="entry name" value="GDHRDH"/>
</dbReference>